<feature type="compositionally biased region" description="Acidic residues" evidence="1">
    <location>
        <begin position="85"/>
        <end position="95"/>
    </location>
</feature>
<evidence type="ECO:0000256" key="2">
    <source>
        <dbReference type="SAM" id="Phobius"/>
    </source>
</evidence>
<keyword evidence="2" id="KW-1133">Transmembrane helix</keyword>
<accession>A0A059E364</accession>
<dbReference type="EMBL" id="AWFH01000011">
    <property type="protein sequence ID" value="KCZ62030.1"/>
    <property type="molecule type" value="Genomic_DNA"/>
</dbReference>
<evidence type="ECO:0000313" key="4">
    <source>
        <dbReference type="Proteomes" id="UP000024547"/>
    </source>
</evidence>
<organism evidence="3 4">
    <name type="scientific">Hyphomonas atlantica</name>
    <dbReference type="NCBI Taxonomy" id="1280948"/>
    <lineage>
        <taxon>Bacteria</taxon>
        <taxon>Pseudomonadati</taxon>
        <taxon>Pseudomonadota</taxon>
        <taxon>Alphaproteobacteria</taxon>
        <taxon>Hyphomonadales</taxon>
        <taxon>Hyphomonadaceae</taxon>
        <taxon>Hyphomonas</taxon>
    </lineage>
</organism>
<name>A0A059E364_9PROT</name>
<dbReference type="AlphaFoldDB" id="A0A059E364"/>
<dbReference type="eggNOG" id="ENOG50314CW">
    <property type="taxonomic scope" value="Bacteria"/>
</dbReference>
<reference evidence="3 4" key="1">
    <citation type="journal article" date="2014" name="Antonie Van Leeuwenhoek">
        <title>Hyphomonas beringensis sp. nov. and Hyphomonas chukchiensis sp. nov., isolated from surface seawater of the Bering Sea and Chukchi Sea.</title>
        <authorList>
            <person name="Li C."/>
            <person name="Lai Q."/>
            <person name="Li G."/>
            <person name="Dong C."/>
            <person name="Wang J."/>
            <person name="Liao Y."/>
            <person name="Shao Z."/>
        </authorList>
    </citation>
    <scope>NUCLEOTIDE SEQUENCE [LARGE SCALE GENOMIC DNA]</scope>
    <source>
        <strain evidence="3 4">22II1-22F38</strain>
    </source>
</reference>
<dbReference type="Proteomes" id="UP000024547">
    <property type="component" value="Unassembled WGS sequence"/>
</dbReference>
<evidence type="ECO:0000256" key="1">
    <source>
        <dbReference type="SAM" id="MobiDB-lite"/>
    </source>
</evidence>
<dbReference type="RefSeq" id="WP_051602594.1">
    <property type="nucleotide sequence ID" value="NZ_AWFH01000011.1"/>
</dbReference>
<gene>
    <name evidence="3" type="ORF">HY36_16200</name>
</gene>
<keyword evidence="2" id="KW-0812">Transmembrane</keyword>
<feature type="region of interest" description="Disordered" evidence="1">
    <location>
        <begin position="68"/>
        <end position="95"/>
    </location>
</feature>
<protein>
    <recommendedName>
        <fullName evidence="5">DUF2933 domain-containing protein</fullName>
    </recommendedName>
</protein>
<feature type="transmembrane region" description="Helical" evidence="2">
    <location>
        <begin position="17"/>
        <end position="34"/>
    </location>
</feature>
<dbReference type="PATRIC" id="fig|1280948.3.peg.1466"/>
<dbReference type="Pfam" id="PF11666">
    <property type="entry name" value="DUF2933"/>
    <property type="match status" value="1"/>
</dbReference>
<sequence>MHNHSDHDDHQPKGSRFWLPLLVFAGAIGFLLFYEHRAHIPADAVFLVGFLLLCGVMHLFMHSSMGGHGGHGGHGNHEGQSPSQLDEDDDWRTRR</sequence>
<evidence type="ECO:0000313" key="3">
    <source>
        <dbReference type="EMBL" id="KCZ62030.1"/>
    </source>
</evidence>
<keyword evidence="4" id="KW-1185">Reference proteome</keyword>
<feature type="transmembrane region" description="Helical" evidence="2">
    <location>
        <begin position="40"/>
        <end position="61"/>
    </location>
</feature>
<evidence type="ECO:0008006" key="5">
    <source>
        <dbReference type="Google" id="ProtNLM"/>
    </source>
</evidence>
<dbReference type="InterPro" id="IPR021682">
    <property type="entry name" value="DUF2933"/>
</dbReference>
<comment type="caution">
    <text evidence="3">The sequence shown here is derived from an EMBL/GenBank/DDBJ whole genome shotgun (WGS) entry which is preliminary data.</text>
</comment>
<dbReference type="STRING" id="1280948.HY36_16200"/>
<keyword evidence="2" id="KW-0472">Membrane</keyword>
<proteinExistence type="predicted"/>